<dbReference type="PANTHER" id="PTHR43775:SF51">
    <property type="entry name" value="INACTIVE PHENOLPHTHIOCEROL SYNTHESIS POLYKETIDE SYNTHASE TYPE I PKS1-RELATED"/>
    <property type="match status" value="1"/>
</dbReference>
<dbReference type="PROSITE" id="PS52004">
    <property type="entry name" value="KS3_2"/>
    <property type="match status" value="1"/>
</dbReference>
<organism evidence="13">
    <name type="scientific">Streptomyces sp. IMB7-145</name>
    <dbReference type="NCBI Taxonomy" id="2070498"/>
    <lineage>
        <taxon>Bacteria</taxon>
        <taxon>Bacillati</taxon>
        <taxon>Actinomycetota</taxon>
        <taxon>Actinomycetes</taxon>
        <taxon>Kitasatosporales</taxon>
        <taxon>Streptomycetaceae</taxon>
        <taxon>Streptomyces</taxon>
    </lineage>
</organism>
<dbReference type="Gene3D" id="3.40.50.11460">
    <property type="match status" value="1"/>
</dbReference>
<dbReference type="FunFam" id="3.40.366.10:FF:000002">
    <property type="entry name" value="Probable polyketide synthase 2"/>
    <property type="match status" value="1"/>
</dbReference>
<feature type="domain" description="Carrier" evidence="10">
    <location>
        <begin position="43"/>
        <end position="118"/>
    </location>
</feature>
<evidence type="ECO:0000256" key="9">
    <source>
        <dbReference type="SAM" id="MobiDB-lite"/>
    </source>
</evidence>
<protein>
    <submittedName>
        <fullName evidence="13">Polyketide synthase</fullName>
    </submittedName>
</protein>
<accession>A0A2I6SFR8</accession>
<keyword evidence="4" id="KW-0808">Transferase</keyword>
<dbReference type="InterPro" id="IPR020843">
    <property type="entry name" value="ER"/>
</dbReference>
<dbReference type="Gene3D" id="3.90.180.10">
    <property type="entry name" value="Medium-chain alcohol dehydrogenases, catalytic domain"/>
    <property type="match status" value="1"/>
</dbReference>
<dbReference type="FunFam" id="3.40.47.10:FF:000019">
    <property type="entry name" value="Polyketide synthase type I"/>
    <property type="match status" value="1"/>
</dbReference>
<evidence type="ECO:0000256" key="2">
    <source>
        <dbReference type="ARBA" id="ARBA00022450"/>
    </source>
</evidence>
<dbReference type="Gene3D" id="3.30.70.3290">
    <property type="match status" value="1"/>
</dbReference>
<dbReference type="InterPro" id="IPR016039">
    <property type="entry name" value="Thiolase-like"/>
</dbReference>
<evidence type="ECO:0000259" key="10">
    <source>
        <dbReference type="PROSITE" id="PS50075"/>
    </source>
</evidence>
<name>A0A2I6SFR8_9ACTN</name>
<dbReference type="InterPro" id="IPR032821">
    <property type="entry name" value="PKS_assoc"/>
</dbReference>
<dbReference type="Pfam" id="PF00550">
    <property type="entry name" value="PP-binding"/>
    <property type="match status" value="2"/>
</dbReference>
<feature type="region of interest" description="C-terminal hotdog fold" evidence="8">
    <location>
        <begin position="1191"/>
        <end position="1330"/>
    </location>
</feature>
<dbReference type="InterPro" id="IPR016036">
    <property type="entry name" value="Malonyl_transacylase_ACP-bd"/>
</dbReference>
<feature type="domain" description="PKS/mFAS DH" evidence="12">
    <location>
        <begin position="1053"/>
        <end position="1330"/>
    </location>
</feature>
<feature type="region of interest" description="Disordered" evidence="9">
    <location>
        <begin position="1"/>
        <end position="28"/>
    </location>
</feature>
<dbReference type="GO" id="GO:0033068">
    <property type="term" value="P:macrolide biosynthetic process"/>
    <property type="evidence" value="ECO:0007669"/>
    <property type="project" value="UniProtKB-ARBA"/>
</dbReference>
<feature type="region of interest" description="Disordered" evidence="9">
    <location>
        <begin position="2268"/>
        <end position="2294"/>
    </location>
</feature>
<evidence type="ECO:0000256" key="4">
    <source>
        <dbReference type="ARBA" id="ARBA00022679"/>
    </source>
</evidence>
<dbReference type="InterPro" id="IPR020806">
    <property type="entry name" value="PKS_PP-bd"/>
</dbReference>
<feature type="active site" description="Proton donor; for dehydratase activity" evidence="8">
    <location>
        <position position="1252"/>
    </location>
</feature>
<dbReference type="SUPFAM" id="SSF53901">
    <property type="entry name" value="Thiolase-like"/>
    <property type="match status" value="1"/>
</dbReference>
<evidence type="ECO:0000256" key="7">
    <source>
        <dbReference type="ARBA" id="ARBA00023315"/>
    </source>
</evidence>
<sequence length="2306" mass="242399">MLRGSSDSGESGIQAGPDCGESPGELPSLAPDFRELPNLEQRRVLFDLVHAHVAAALRSESPRTLDAESSFLDLGLDSLAAVNLHRGLVAATGLTLDVSLAYDYPTPSELVDHLHEKIFPVAGDDTAPARAVVGSDDPIAIVGMSCRFPGGVNSPEDLWKVVSEGVDAITPFPTDRGWDLEALYSPDPDQPGTSYATEGGFIHDAPEFDAEFFGISPREALAMDPQQRLLLETSWEVFERAGIDVTKLRGSRTAVFTGAEHHDYGPHLQSTKSGLEGYALTGIAGSVASGRIAYTFGFEGPAWTVDTACSSSLVSLHQAAHSLRQGECDLALATGVATMPTPGDFILFSRQRGLSSNGRCKAFGAEADGTSWAEGVGVLLVERLSDARRNGHEVLAIVRGTAVNQDGASNGLTAPNGRSQQRVIRQALANAELTADQIDVIEAHGTGTSLGDPIEAQALMATYGESRPEGQPVWLGSLKSNIGHTQAAAGAGAVIKMVMAMRHGIMPKTLHVEVPTPHVDWSSGGVALLAEQRAWPEDGQPRRAGISSFGMSGTNAHAIIEQAPPQEPVSATDNADIEETASQPISWLVSARSEEALRAQAARLREHVVRDRDANPVDVGWSSAVTRAALEQRAVVVASDRDGLLRGLAALAEDTDAPGLVLGRSRAQRVAFLFTGQGAQRMGMGRELYETYPLFADVFDEACDYLEVRLGTSVLDVVFGPEDDAADAADAADAGSASGDELNQTMFTQAGLFAFEVALFRLLESWGVRPDFLMGHSVGEIAAAHVAGVLSLEDACALVAARGRLMQELPEGGAMVAVQASEQEVLESLKGREDQVSLAALNGPTSVVLSGDEDAVLELAGHWEAQGRKTKRLRVSHAFHSPRMDAMLEEFRQLADCLSYSAPAIPVISNVTGDVAGAELATAEYWVRHVREAVRFDDGMRSLAAQGVTTCVELGPDAVLTAMGQDCLDAIDTDAAFVPLARSGRAEAQTLAEAVATLYTNGVGVDWNAVYAGRGARRVGLPTYAFQHKRYWLEAGGAVTGDARSVGLGRVDHPLLGGLTELADGERTVLTGRLSLQTHPWLADHAVAGGVLFPGTGFVELGLLAGTETGAGRLGELTLETPLLLPEQGGVRIQLVVGPTDESGVRPLGVYSRSDSDEPGEEWVRHAQGVLEADSGAAVTDSLLQWPVPGAEQVPMEGFYEGLAQVGYGYGPVFQGLESVWRLDGDVFAEVALPDSAAQDAGRFGLHPALLDAALHAMEMGDFGGESGRVTLPFSFTGVTLHAVGAGRVRVRLRPQGKDTVALLVTDATGEPVASVESLVVREVAPERFASGPRSTGGDGTLFRANWDVFPAARGGSLTADGGSAAVIGADRARAGELLAASGVEYAEYAGTDELLAAIDEGAALPDVVWAWCGAAPETEDIADAARKSTHRALALVQSWLAEDRFEGSRLVVVTSDAVATGPGEGVAGLSNAAVWGLVRSAATENPGRLVLVDVDRHAESATAVAGVVTAAIAAGEREVALRVGQGLIPRLARNAAGRVLEAPAGTSAWKLGTSGGGTLDNLSLQPDPSAEAPLAPGYVRIAVRAAGLNFRDALIAIGMYPDDHATMGGEGAGVVLEVGPGVTDLAPGDRVMGMINASFGPIAIADRRQIVPMPRGWTFAQGASVPVVFLTAYIGLVELGKLQPGESILVHTATGGVGMAATQLARHLGAEVYATASPGKWDTLRAMGFDEKHIASSRDLEFERRFMETSGGRGMDMVLDSLAREFVDASLRLMPRGGRFLEMGKIDVRDPEVVAAEHPGVKYEAYDLVVADYDWVQRMLVELVALFDRGALHPLPLTAWDVRRAPDAIRHISQARHIGKNVFTMSHTLNPEGSVLVTGGTGGLGSEVARHLVAEYGVRNLVLVSRRGPDAAGAADLKAELAEAGASVTLAACDVADRASLERVLSAVPAEHPLTAVVHAAGVLDDGVIDTLSPKRIDAVFEPKVDAAWNLHELTRHLDLAEFVMFSSVAGVFGSPGQGNYAAANAFLDALAAHRRSLGLPAVSLAWGPWEQGGGMTGTLSQADMVRMAREGMAALSMAGGLRLLDAGRTGEDALLVPMRLETSALSGQADIPTLLRGVVRVRSKAAADGKAAAPESARVKLAGLSGAELDRALLDLVRGSAAMVLGHSGAQSIEPDRSFQNLGFDSLAGVEFRNRLNSATGLRLPSTLIFDNPTPAALAEYLRGRVATDSPAEPDVDPEEARIRAVLASIPLERLRRAGLLDTLTELASGKDQAEKDADEKETDSIDAMDDDDLIDMMLGDLDS</sequence>
<feature type="compositionally biased region" description="Acidic residues" evidence="9">
    <location>
        <begin position="2282"/>
        <end position="2294"/>
    </location>
</feature>
<dbReference type="Pfam" id="PF22953">
    <property type="entry name" value="SpnB_Rossmann"/>
    <property type="match status" value="1"/>
</dbReference>
<dbReference type="GO" id="GO:0016491">
    <property type="term" value="F:oxidoreductase activity"/>
    <property type="evidence" value="ECO:0007669"/>
    <property type="project" value="InterPro"/>
</dbReference>
<dbReference type="InterPro" id="IPR055123">
    <property type="entry name" value="SpnB-like_Rossmann"/>
</dbReference>
<dbReference type="InterPro" id="IPR014031">
    <property type="entry name" value="Ketoacyl_synth_C"/>
</dbReference>
<dbReference type="Pfam" id="PF08240">
    <property type="entry name" value="ADH_N"/>
    <property type="match status" value="1"/>
</dbReference>
<dbReference type="PROSITE" id="PS00606">
    <property type="entry name" value="KS3_1"/>
    <property type="match status" value="1"/>
</dbReference>
<proteinExistence type="predicted"/>
<dbReference type="SMART" id="SM00823">
    <property type="entry name" value="PKS_PP"/>
    <property type="match status" value="2"/>
</dbReference>
<dbReference type="InterPro" id="IPR016035">
    <property type="entry name" value="Acyl_Trfase/lysoPLipase"/>
</dbReference>
<evidence type="ECO:0000256" key="5">
    <source>
        <dbReference type="ARBA" id="ARBA00023194"/>
    </source>
</evidence>
<dbReference type="Gene3D" id="3.40.50.720">
    <property type="entry name" value="NAD(P)-binding Rossmann-like Domain"/>
    <property type="match status" value="1"/>
</dbReference>
<dbReference type="InterPro" id="IPR001227">
    <property type="entry name" value="Ac_transferase_dom_sf"/>
</dbReference>
<dbReference type="InterPro" id="IPR018201">
    <property type="entry name" value="Ketoacyl_synth_AS"/>
</dbReference>
<reference evidence="13" key="1">
    <citation type="journal article" date="2018" name="J. Nat. Prod.">
        <title>Identification and Proposed Relative and Absolute Configurations of Niphimycins C-E from the Marine-Derived Streptomyces sp. IMB7-145 by Genomic Analysis.</title>
        <authorList>
            <person name="Hu Y."/>
            <person name="Wang M."/>
            <person name="Wu C."/>
            <person name="Tan Y."/>
            <person name="Li J."/>
            <person name="Hao X."/>
            <person name="Duan Y."/>
            <person name="Guan Y."/>
            <person name="Shang X."/>
            <person name="Wang Y."/>
            <person name="Xiao C."/>
            <person name="Gan M."/>
        </authorList>
    </citation>
    <scope>NUCLEOTIDE SEQUENCE</scope>
    <source>
        <strain evidence="13">IMB7-145</strain>
    </source>
</reference>
<comment type="pathway">
    <text evidence="1">Antibiotic biosynthesis.</text>
</comment>
<feature type="domain" description="Carrier" evidence="10">
    <location>
        <begin position="2153"/>
        <end position="2228"/>
    </location>
</feature>
<dbReference type="SMART" id="SM00827">
    <property type="entry name" value="PKS_AT"/>
    <property type="match status" value="1"/>
</dbReference>
<dbReference type="GO" id="GO:0004312">
    <property type="term" value="F:fatty acid synthase activity"/>
    <property type="evidence" value="ECO:0007669"/>
    <property type="project" value="TreeGrafter"/>
</dbReference>
<dbReference type="PANTHER" id="PTHR43775">
    <property type="entry name" value="FATTY ACID SYNTHASE"/>
    <property type="match status" value="1"/>
</dbReference>
<dbReference type="SMART" id="SM01294">
    <property type="entry name" value="PKS_PP_betabranch"/>
    <property type="match status" value="2"/>
</dbReference>
<dbReference type="InterPro" id="IPR049552">
    <property type="entry name" value="PKS_DH_N"/>
</dbReference>
<dbReference type="InterPro" id="IPR020807">
    <property type="entry name" value="PKS_DH"/>
</dbReference>
<dbReference type="Gene3D" id="3.40.47.10">
    <property type="match status" value="1"/>
</dbReference>
<dbReference type="FunFam" id="1.10.1200.10:FF:000007">
    <property type="entry name" value="Probable polyketide synthase pks17"/>
    <property type="match status" value="1"/>
</dbReference>
<dbReference type="InterPro" id="IPR020841">
    <property type="entry name" value="PKS_Beta-ketoAc_synthase_dom"/>
</dbReference>
<keyword evidence="7" id="KW-0012">Acyltransferase</keyword>
<dbReference type="Gene3D" id="1.10.1200.10">
    <property type="entry name" value="ACP-like"/>
    <property type="match status" value="2"/>
</dbReference>
<feature type="domain" description="Ketosynthase family 3 (KS3)" evidence="11">
    <location>
        <begin position="136"/>
        <end position="562"/>
    </location>
</feature>
<dbReference type="Gene3D" id="3.10.129.110">
    <property type="entry name" value="Polyketide synthase dehydratase"/>
    <property type="match status" value="1"/>
</dbReference>
<dbReference type="Pfam" id="PF00109">
    <property type="entry name" value="ketoacyl-synt"/>
    <property type="match status" value="1"/>
</dbReference>
<dbReference type="Pfam" id="PF08659">
    <property type="entry name" value="KR"/>
    <property type="match status" value="1"/>
</dbReference>
<dbReference type="SMART" id="SM00825">
    <property type="entry name" value="PKS_KS"/>
    <property type="match status" value="1"/>
</dbReference>
<keyword evidence="5" id="KW-0045">Antibiotic biosynthesis</keyword>
<dbReference type="InterPro" id="IPR009081">
    <property type="entry name" value="PP-bd_ACP"/>
</dbReference>
<dbReference type="InterPro" id="IPR050091">
    <property type="entry name" value="PKS_NRPS_Biosynth_Enz"/>
</dbReference>
<evidence type="ECO:0000256" key="6">
    <source>
        <dbReference type="ARBA" id="ARBA00023268"/>
    </source>
</evidence>
<dbReference type="InterPro" id="IPR014030">
    <property type="entry name" value="Ketoacyl_synth_N"/>
</dbReference>
<dbReference type="FunFam" id="3.40.50.720:FF:000209">
    <property type="entry name" value="Polyketide synthase Pks12"/>
    <property type="match status" value="1"/>
</dbReference>
<dbReference type="GO" id="GO:0004315">
    <property type="term" value="F:3-oxoacyl-[acyl-carrier-protein] synthase activity"/>
    <property type="evidence" value="ECO:0007669"/>
    <property type="project" value="InterPro"/>
</dbReference>
<dbReference type="InterPro" id="IPR011032">
    <property type="entry name" value="GroES-like_sf"/>
</dbReference>
<dbReference type="Pfam" id="PF13602">
    <property type="entry name" value="ADH_zinc_N_2"/>
    <property type="match status" value="1"/>
</dbReference>
<evidence type="ECO:0000313" key="13">
    <source>
        <dbReference type="EMBL" id="AUO16423.1"/>
    </source>
</evidence>
<keyword evidence="2" id="KW-0596">Phosphopantetheine</keyword>
<feature type="compositionally biased region" description="Polar residues" evidence="9">
    <location>
        <begin position="1"/>
        <end position="11"/>
    </location>
</feature>
<dbReference type="SUPFAM" id="SSF55048">
    <property type="entry name" value="Probable ACP-binding domain of malonyl-CoA ACP transacylase"/>
    <property type="match status" value="1"/>
</dbReference>
<dbReference type="SUPFAM" id="SSF47336">
    <property type="entry name" value="ACP-like"/>
    <property type="match status" value="2"/>
</dbReference>
<dbReference type="SUPFAM" id="SSF52151">
    <property type="entry name" value="FabD/lysophospholipase-like"/>
    <property type="match status" value="1"/>
</dbReference>
<dbReference type="InterPro" id="IPR036736">
    <property type="entry name" value="ACP-like_sf"/>
</dbReference>
<dbReference type="Pfam" id="PF21089">
    <property type="entry name" value="PKS_DH_N"/>
    <property type="match status" value="1"/>
</dbReference>
<evidence type="ECO:0000256" key="3">
    <source>
        <dbReference type="ARBA" id="ARBA00022553"/>
    </source>
</evidence>
<dbReference type="Pfam" id="PF00698">
    <property type="entry name" value="Acyl_transf_1"/>
    <property type="match status" value="1"/>
</dbReference>
<dbReference type="InterPro" id="IPR014043">
    <property type="entry name" value="Acyl_transferase_dom"/>
</dbReference>
<dbReference type="SUPFAM" id="SSF51735">
    <property type="entry name" value="NAD(P)-binding Rossmann-fold domains"/>
    <property type="match status" value="3"/>
</dbReference>
<gene>
    <name evidence="13" type="primary">npmA</name>
</gene>
<dbReference type="FunFam" id="3.90.180.10:FF:000032">
    <property type="entry name" value="Probable polyketide synthase pks1"/>
    <property type="match status" value="1"/>
</dbReference>
<keyword evidence="3" id="KW-0597">Phosphoprotein</keyword>
<dbReference type="CDD" id="cd00833">
    <property type="entry name" value="PKS"/>
    <property type="match status" value="1"/>
</dbReference>
<evidence type="ECO:0000259" key="11">
    <source>
        <dbReference type="PROSITE" id="PS52004"/>
    </source>
</evidence>
<dbReference type="EMBL" id="MF671979">
    <property type="protein sequence ID" value="AUO16423.1"/>
    <property type="molecule type" value="Genomic_DNA"/>
</dbReference>
<keyword evidence="6" id="KW-0511">Multifunctional enzyme</keyword>
<dbReference type="Gene3D" id="3.40.366.10">
    <property type="entry name" value="Malonyl-Coenzyme A Acyl Carrier Protein, domain 2"/>
    <property type="match status" value="1"/>
</dbReference>
<dbReference type="GO" id="GO:0031177">
    <property type="term" value="F:phosphopantetheine binding"/>
    <property type="evidence" value="ECO:0007669"/>
    <property type="project" value="InterPro"/>
</dbReference>
<dbReference type="InterPro" id="IPR013154">
    <property type="entry name" value="ADH-like_N"/>
</dbReference>
<dbReference type="SMART" id="SM00826">
    <property type="entry name" value="PKS_DH"/>
    <property type="match status" value="1"/>
</dbReference>
<dbReference type="CDD" id="cd08956">
    <property type="entry name" value="KR_3_FAS_SDR_x"/>
    <property type="match status" value="1"/>
</dbReference>
<feature type="active site" description="Proton acceptor; for dehydratase activity" evidence="8">
    <location>
        <position position="1085"/>
    </location>
</feature>
<dbReference type="CDD" id="cd05195">
    <property type="entry name" value="enoyl_red"/>
    <property type="match status" value="1"/>
</dbReference>
<dbReference type="Pfam" id="PF02801">
    <property type="entry name" value="Ketoacyl-synt_C"/>
    <property type="match status" value="1"/>
</dbReference>
<dbReference type="GO" id="GO:0006633">
    <property type="term" value="P:fatty acid biosynthetic process"/>
    <property type="evidence" value="ECO:0007669"/>
    <property type="project" value="InterPro"/>
</dbReference>
<evidence type="ECO:0000256" key="8">
    <source>
        <dbReference type="PROSITE-ProRule" id="PRU01363"/>
    </source>
</evidence>
<feature type="region of interest" description="N-terminal hotdog fold" evidence="8">
    <location>
        <begin position="1053"/>
        <end position="1178"/>
    </location>
</feature>
<dbReference type="InterPro" id="IPR049900">
    <property type="entry name" value="PKS_mFAS_DH"/>
</dbReference>
<dbReference type="InterPro" id="IPR036291">
    <property type="entry name" value="NAD(P)-bd_dom_sf"/>
</dbReference>
<dbReference type="PROSITE" id="PS52019">
    <property type="entry name" value="PKS_MFAS_DH"/>
    <property type="match status" value="1"/>
</dbReference>
<dbReference type="PROSITE" id="PS50075">
    <property type="entry name" value="CARRIER"/>
    <property type="match status" value="2"/>
</dbReference>
<dbReference type="SUPFAM" id="SSF50129">
    <property type="entry name" value="GroES-like"/>
    <property type="match status" value="1"/>
</dbReference>
<dbReference type="Pfam" id="PF16197">
    <property type="entry name" value="KAsynt_C_assoc"/>
    <property type="match status" value="1"/>
</dbReference>
<dbReference type="Pfam" id="PF14765">
    <property type="entry name" value="PS-DH"/>
    <property type="match status" value="1"/>
</dbReference>
<dbReference type="InterPro" id="IPR042104">
    <property type="entry name" value="PKS_dehydratase_sf"/>
</dbReference>
<evidence type="ECO:0000259" key="12">
    <source>
        <dbReference type="PROSITE" id="PS52019"/>
    </source>
</evidence>
<dbReference type="SMART" id="SM00822">
    <property type="entry name" value="PKS_KR"/>
    <property type="match status" value="1"/>
</dbReference>
<dbReference type="InterPro" id="IPR013968">
    <property type="entry name" value="PKS_KR"/>
</dbReference>
<evidence type="ECO:0000256" key="1">
    <source>
        <dbReference type="ARBA" id="ARBA00004792"/>
    </source>
</evidence>
<dbReference type="SMART" id="SM00829">
    <property type="entry name" value="PKS_ER"/>
    <property type="match status" value="1"/>
</dbReference>
<dbReference type="InterPro" id="IPR057326">
    <property type="entry name" value="KR_dom"/>
</dbReference>
<dbReference type="InterPro" id="IPR049551">
    <property type="entry name" value="PKS_DH_C"/>
</dbReference>